<feature type="transmembrane region" description="Helical" evidence="9">
    <location>
        <begin position="133"/>
        <end position="160"/>
    </location>
</feature>
<dbReference type="GeneTree" id="ENSGT00940000155366"/>
<evidence type="ECO:0000313" key="11">
    <source>
        <dbReference type="Ensembl" id="ENSXETP00000099769"/>
    </source>
</evidence>
<dbReference type="GO" id="GO:0008270">
    <property type="term" value="F:zinc ion binding"/>
    <property type="evidence" value="ECO:0000318"/>
    <property type="project" value="GO_Central"/>
</dbReference>
<dbReference type="PANTHER" id="PTHR23292:SF49">
    <property type="entry name" value="LIPOPOLYSACCHARIDE-INDUCED TUMOR NECROSIS FACTOR-ALPHA FACTOR HOMOLOG"/>
    <property type="match status" value="1"/>
</dbReference>
<dbReference type="AlphaFoldDB" id="A0A6I8SPW5"/>
<evidence type="ECO:0000256" key="2">
    <source>
        <dbReference type="ARBA" id="ARBA00004414"/>
    </source>
</evidence>
<comment type="subcellular location">
    <subcellularLocation>
        <location evidence="1">Endosome membrane</location>
        <topology evidence="1">Peripheral membrane protein</topology>
        <orientation evidence="1">Cytoplasmic side</orientation>
    </subcellularLocation>
    <subcellularLocation>
        <location evidence="2">Late endosome membrane</location>
    </subcellularLocation>
    <subcellularLocation>
        <location evidence="3">Lysosome membrane</location>
        <topology evidence="3">Peripheral membrane protein</topology>
        <orientation evidence="3">Cytoplasmic side</orientation>
    </subcellularLocation>
</comment>
<evidence type="ECO:0000313" key="14">
    <source>
        <dbReference type="Xenbase" id="XB-GENE-29084887"/>
    </source>
</evidence>
<keyword evidence="7 9" id="KW-0472">Membrane</keyword>
<reference evidence="11" key="2">
    <citation type="submission" date="2020-05" db="UniProtKB">
        <authorList>
            <consortium name="Ensembl"/>
        </authorList>
    </citation>
    <scope>IDENTIFICATION</scope>
</reference>
<protein>
    <submittedName>
        <fullName evidence="11 13">Lipopolysaccharide-induced tumor necrosis factor-alpha factor homolog</fullName>
    </submittedName>
</protein>
<dbReference type="InterPro" id="IPR037519">
    <property type="entry name" value="LITAF_fam"/>
</dbReference>
<evidence type="ECO:0000256" key="3">
    <source>
        <dbReference type="ARBA" id="ARBA00004630"/>
    </source>
</evidence>
<feature type="region of interest" description="Disordered" evidence="8">
    <location>
        <begin position="1"/>
        <end position="64"/>
    </location>
</feature>
<dbReference type="Xenbase" id="XB-GENE-29084887">
    <property type="gene designation" value="LOC101730868"/>
</dbReference>
<evidence type="ECO:0000256" key="4">
    <source>
        <dbReference type="ARBA" id="ARBA00005975"/>
    </source>
</evidence>
<evidence type="ECO:0000313" key="12">
    <source>
        <dbReference type="Proteomes" id="UP000008143"/>
    </source>
</evidence>
<dbReference type="GO" id="GO:0005634">
    <property type="term" value="C:nucleus"/>
    <property type="evidence" value="ECO:0000318"/>
    <property type="project" value="GO_Central"/>
</dbReference>
<gene>
    <name evidence="11 13 14" type="primary">LOC101730868</name>
</gene>
<reference evidence="13" key="3">
    <citation type="submission" date="2025-04" db="UniProtKB">
        <authorList>
            <consortium name="RefSeq"/>
        </authorList>
    </citation>
    <scope>IDENTIFICATION</scope>
    <source>
        <strain evidence="13">Nigerian</strain>
        <tissue evidence="13">Liver and blood</tissue>
    </source>
</reference>
<reference evidence="11" key="1">
    <citation type="journal article" date="2010" name="Science">
        <title>The genome of the Western clawed frog Xenopus tropicalis.</title>
        <authorList>
            <person name="Hellsten U."/>
            <person name="Harland R.M."/>
            <person name="Gilchrist M.J."/>
            <person name="Hendrix D."/>
            <person name="Jurka J."/>
            <person name="Kapitonov V."/>
            <person name="Ovcharenko I."/>
            <person name="Putnam N.H."/>
            <person name="Shu S."/>
            <person name="Taher L."/>
            <person name="Blitz I.L."/>
            <person name="Blumberg B."/>
            <person name="Dichmann D.S."/>
            <person name="Dubchak I."/>
            <person name="Amaya E."/>
            <person name="Detter J.C."/>
            <person name="Fletcher R."/>
            <person name="Gerhard D.S."/>
            <person name="Goodstein D."/>
            <person name="Graves T."/>
            <person name="Grigoriev I.V."/>
            <person name="Grimwood J."/>
            <person name="Kawashima T."/>
            <person name="Lindquist E."/>
            <person name="Lucas S.M."/>
            <person name="Mead P.E."/>
            <person name="Mitros T."/>
            <person name="Ogino H."/>
            <person name="Ohta Y."/>
            <person name="Poliakov A.V."/>
            <person name="Pollet N."/>
            <person name="Robert J."/>
            <person name="Salamov A."/>
            <person name="Sater A.K."/>
            <person name="Schmutz J."/>
            <person name="Terry A."/>
            <person name="Vize P.D."/>
            <person name="Warren W.C."/>
            <person name="Wells D."/>
            <person name="Wills A."/>
            <person name="Wilson R.K."/>
            <person name="Zimmerman L.B."/>
            <person name="Zorn A.M."/>
            <person name="Grainger R."/>
            <person name="Grammer T."/>
            <person name="Khokha M.K."/>
            <person name="Richardson P.M."/>
            <person name="Rokhsar D.S."/>
        </authorList>
    </citation>
    <scope>NUCLEOTIDE SEQUENCE [LARGE SCALE GENOMIC DNA]</scope>
    <source>
        <strain evidence="11">Nigerian</strain>
    </source>
</reference>
<dbReference type="RefSeq" id="XP_004917999.1">
    <property type="nucleotide sequence ID" value="XM_004917942.4"/>
</dbReference>
<feature type="domain" description="LITAF" evidence="10">
    <location>
        <begin position="96"/>
        <end position="182"/>
    </location>
</feature>
<keyword evidence="9" id="KW-0812">Transmembrane</keyword>
<keyword evidence="9" id="KW-1133">Transmembrane helix</keyword>
<feature type="compositionally biased region" description="Pro residues" evidence="8">
    <location>
        <begin position="33"/>
        <end position="55"/>
    </location>
</feature>
<evidence type="ECO:0000256" key="5">
    <source>
        <dbReference type="ARBA" id="ARBA00022723"/>
    </source>
</evidence>
<dbReference type="PANTHER" id="PTHR23292">
    <property type="entry name" value="LIPOPOLYSACCHARIDE-INDUCED TUMOR NECROSIS FACTOR-ALPHA FACTOR"/>
    <property type="match status" value="1"/>
</dbReference>
<keyword evidence="6" id="KW-0862">Zinc</keyword>
<keyword evidence="5" id="KW-0479">Metal-binding</keyword>
<evidence type="ECO:0000256" key="8">
    <source>
        <dbReference type="SAM" id="MobiDB-lite"/>
    </source>
</evidence>
<dbReference type="SMART" id="SM00714">
    <property type="entry name" value="LITAF"/>
    <property type="match status" value="1"/>
</dbReference>
<evidence type="ECO:0000259" key="10">
    <source>
        <dbReference type="PROSITE" id="PS51837"/>
    </source>
</evidence>
<proteinExistence type="inferred from homology"/>
<dbReference type="Ensembl" id="ENSXETT00000069002">
    <property type="protein sequence ID" value="ENSXETP00000084190"/>
    <property type="gene ID" value="ENSXETG00000040353"/>
</dbReference>
<sequence>MSAPYPQGYYASPPHYTQSAPELHPAPHYTQPIPQPGIPLVPQSNYPPPHAPENPKPTDGHNQNINITIANPLTPTVPVANAQPLQSAPVVNAQPLQSAPVHTIVGSSFQDTPVTATCPNCNQRIITRLQYSVGLFSWILFAVFMFFGCWLGCCIIPFVMDRCKDVDHYCPSCNYLLHKYKRM</sequence>
<dbReference type="GO" id="GO:0098560">
    <property type="term" value="C:cytoplasmic side of late endosome membrane"/>
    <property type="evidence" value="ECO:0000318"/>
    <property type="project" value="GO_Central"/>
</dbReference>
<dbReference type="Proteomes" id="UP000008143">
    <property type="component" value="Chromosome 9"/>
</dbReference>
<evidence type="ECO:0000256" key="9">
    <source>
        <dbReference type="SAM" id="Phobius"/>
    </source>
</evidence>
<accession>A0A6I8SPW5</accession>
<accession>A0A6I8RSA3</accession>
<comment type="similarity">
    <text evidence="4">Belongs to the CDIP1/LITAF family.</text>
</comment>
<dbReference type="Bgee" id="ENSXETG00000040353">
    <property type="expression patterns" value="Expressed in testis and 1 other cell type or tissue"/>
</dbReference>
<evidence type="ECO:0000256" key="1">
    <source>
        <dbReference type="ARBA" id="ARBA00004125"/>
    </source>
</evidence>
<keyword evidence="12" id="KW-1185">Reference proteome</keyword>
<evidence type="ECO:0000256" key="7">
    <source>
        <dbReference type="ARBA" id="ARBA00023136"/>
    </source>
</evidence>
<dbReference type="OMA" id="RANADGC"/>
<dbReference type="AGR" id="Xenbase:XB-GENE-29084887"/>
<evidence type="ECO:0000256" key="6">
    <source>
        <dbReference type="ARBA" id="ARBA00022833"/>
    </source>
</evidence>
<dbReference type="Ensembl" id="ENSXETT00000123280">
    <property type="protein sequence ID" value="ENSXETP00000106054"/>
    <property type="gene ID" value="ENSXETG00000040353"/>
</dbReference>
<dbReference type="GeneID" id="101730868"/>
<dbReference type="PROSITE" id="PS51837">
    <property type="entry name" value="LITAF"/>
    <property type="match status" value="1"/>
</dbReference>
<name>A0A6I8SPW5_XENTR</name>
<organism evidence="11">
    <name type="scientific">Xenopus tropicalis</name>
    <name type="common">Western clawed frog</name>
    <name type="synonym">Silurana tropicalis</name>
    <dbReference type="NCBI Taxonomy" id="8364"/>
    <lineage>
        <taxon>Eukaryota</taxon>
        <taxon>Metazoa</taxon>
        <taxon>Chordata</taxon>
        <taxon>Craniata</taxon>
        <taxon>Vertebrata</taxon>
        <taxon>Euteleostomi</taxon>
        <taxon>Amphibia</taxon>
        <taxon>Batrachia</taxon>
        <taxon>Anura</taxon>
        <taxon>Pipoidea</taxon>
        <taxon>Pipidae</taxon>
        <taxon>Xenopodinae</taxon>
        <taxon>Xenopus</taxon>
        <taxon>Silurana</taxon>
    </lineage>
</organism>
<evidence type="ECO:0000313" key="13">
    <source>
        <dbReference type="RefSeq" id="XP_004917999.1"/>
    </source>
</evidence>
<dbReference type="GO" id="GO:0098574">
    <property type="term" value="C:cytoplasmic side of lysosomal membrane"/>
    <property type="evidence" value="ECO:0000318"/>
    <property type="project" value="GO_Central"/>
</dbReference>
<dbReference type="InterPro" id="IPR006629">
    <property type="entry name" value="LITAF"/>
</dbReference>
<dbReference type="OrthoDB" id="5599753at2759"/>
<dbReference type="Ensembl" id="ENSXETT00000093955">
    <property type="protein sequence ID" value="ENSXETP00000099769"/>
    <property type="gene ID" value="ENSXETG00000040353"/>
</dbReference>
<dbReference type="Pfam" id="PF10601">
    <property type="entry name" value="zf-LITAF-like"/>
    <property type="match status" value="1"/>
</dbReference>
<dbReference type="KEGG" id="xtr:101730868"/>